<name>A0A1E1KYI7_9HELO</name>
<protein>
    <submittedName>
        <fullName evidence="1">Uncharacterized protein</fullName>
    </submittedName>
</protein>
<evidence type="ECO:0000313" key="2">
    <source>
        <dbReference type="Proteomes" id="UP000178912"/>
    </source>
</evidence>
<proteinExistence type="predicted"/>
<evidence type="ECO:0000313" key="1">
    <source>
        <dbReference type="EMBL" id="CZT03317.1"/>
    </source>
</evidence>
<dbReference type="Proteomes" id="UP000178912">
    <property type="component" value="Unassembled WGS sequence"/>
</dbReference>
<reference evidence="2" key="1">
    <citation type="submission" date="2016-03" db="EMBL/GenBank/DDBJ databases">
        <authorList>
            <person name="Guldener U."/>
        </authorList>
    </citation>
    <scope>NUCLEOTIDE SEQUENCE [LARGE SCALE GENOMIC DNA]</scope>
    <source>
        <strain evidence="2">04CH-RAC-A.6.1</strain>
    </source>
</reference>
<dbReference type="AlphaFoldDB" id="A0A1E1KYI7"/>
<organism evidence="1 2">
    <name type="scientific">Rhynchosporium agropyri</name>
    <dbReference type="NCBI Taxonomy" id="914238"/>
    <lineage>
        <taxon>Eukaryota</taxon>
        <taxon>Fungi</taxon>
        <taxon>Dikarya</taxon>
        <taxon>Ascomycota</taxon>
        <taxon>Pezizomycotina</taxon>
        <taxon>Leotiomycetes</taxon>
        <taxon>Helotiales</taxon>
        <taxon>Ploettnerulaceae</taxon>
        <taxon>Rhynchosporium</taxon>
    </lineage>
</organism>
<sequence>MEDEYTGNLSHATDRKVWICLVFSSIPSPDGNIQIEKVPDAN</sequence>
<gene>
    <name evidence="1" type="ORF">RAG0_10114</name>
</gene>
<dbReference type="EMBL" id="FJUX01000061">
    <property type="protein sequence ID" value="CZT03317.1"/>
    <property type="molecule type" value="Genomic_DNA"/>
</dbReference>
<keyword evidence="2" id="KW-1185">Reference proteome</keyword>
<accession>A0A1E1KYI7</accession>